<dbReference type="InterPro" id="IPR046328">
    <property type="entry name" value="ETS_fam"/>
</dbReference>
<dbReference type="EMBL" id="JABVXQ010000004">
    <property type="protein sequence ID" value="KAF6113692.1"/>
    <property type="molecule type" value="Genomic_DNA"/>
</dbReference>
<evidence type="ECO:0000256" key="11">
    <source>
        <dbReference type="ARBA" id="ARBA00023242"/>
    </source>
</evidence>
<dbReference type="GO" id="GO:0030154">
    <property type="term" value="P:cell differentiation"/>
    <property type="evidence" value="ECO:0007669"/>
    <property type="project" value="TreeGrafter"/>
</dbReference>
<evidence type="ECO:0000259" key="17">
    <source>
        <dbReference type="PROSITE" id="PS50061"/>
    </source>
</evidence>
<comment type="function">
    <text evidence="12">Transcriptional repressor; binds to the DNA sequence 5'-CCGGAAGT-3'. Plays a role in hematopoiesis and malignant transformation.</text>
</comment>
<dbReference type="SUPFAM" id="SSF46785">
    <property type="entry name" value="Winged helix' DNA-binding domain"/>
    <property type="match status" value="1"/>
</dbReference>
<evidence type="ECO:0000256" key="5">
    <source>
        <dbReference type="ARBA" id="ARBA00022553"/>
    </source>
</evidence>
<keyword evidence="3" id="KW-0678">Repressor</keyword>
<evidence type="ECO:0000313" key="19">
    <source>
        <dbReference type="EMBL" id="KAF6113692.1"/>
    </source>
</evidence>
<evidence type="ECO:0000313" key="20">
    <source>
        <dbReference type="Proteomes" id="UP000664940"/>
    </source>
</evidence>
<dbReference type="PROSITE" id="PS51433">
    <property type="entry name" value="PNT"/>
    <property type="match status" value="1"/>
</dbReference>
<evidence type="ECO:0000256" key="14">
    <source>
        <dbReference type="ARBA" id="ARBA00067754"/>
    </source>
</evidence>
<dbReference type="InterPro" id="IPR000418">
    <property type="entry name" value="Ets_dom"/>
</dbReference>
<keyword evidence="10" id="KW-0804">Transcription</keyword>
<keyword evidence="9 15" id="KW-0238">DNA-binding</keyword>
<sequence>MQEGAVAGSPVSPLAATPPPGNQAQARCEAQVDLLGEGGICKLPGRLRIQPALWSREDVLHWLRWAEREYSLQHTSEHGFEMNGRALCLLTKDDFRFRAPGSGDVLYELLQYIKTQRQALVCGPLFGGAFRQKMPSRYCPYSLEDCRLLWDYVYQLLSDARYESYIRWEDKNAKIFRVVDPNGLARLWGNHKNRVNMTYEKMSRALRHYYKLNIIKKEPGQKLLFRFLKIPGKITEDKGSLVEQQESQEQDKMDFKEKMLEVSP</sequence>
<keyword evidence="5" id="KW-0597">Phosphoprotein</keyword>
<keyword evidence="4" id="KW-1017">Isopeptide bond</keyword>
<organism evidence="19 20">
    <name type="scientific">Phyllostomus discolor</name>
    <name type="common">pale spear-nosed bat</name>
    <dbReference type="NCBI Taxonomy" id="89673"/>
    <lineage>
        <taxon>Eukaryota</taxon>
        <taxon>Metazoa</taxon>
        <taxon>Chordata</taxon>
        <taxon>Craniata</taxon>
        <taxon>Vertebrata</taxon>
        <taxon>Euteleostomi</taxon>
        <taxon>Mammalia</taxon>
        <taxon>Eutheria</taxon>
        <taxon>Laurasiatheria</taxon>
        <taxon>Chiroptera</taxon>
        <taxon>Yangochiroptera</taxon>
        <taxon>Phyllostomidae</taxon>
        <taxon>Phyllostominae</taxon>
        <taxon>Phyllostomus</taxon>
    </lineage>
</organism>
<name>A0A834EGN6_9CHIR</name>
<comment type="similarity">
    <text evidence="2 15">Belongs to the ETS family.</text>
</comment>
<dbReference type="FunFam" id="1.10.10.10:FF:000176">
    <property type="entry name" value="transcription factor ETV6 isoform X2"/>
    <property type="match status" value="1"/>
</dbReference>
<reference evidence="19 20" key="1">
    <citation type="journal article" date="2020" name="Nature">
        <title>Six reference-quality genomes reveal evolution of bat adaptations.</title>
        <authorList>
            <person name="Jebb D."/>
            <person name="Huang Z."/>
            <person name="Pippel M."/>
            <person name="Hughes G.M."/>
            <person name="Lavrichenko K."/>
            <person name="Devanna P."/>
            <person name="Winkler S."/>
            <person name="Jermiin L.S."/>
            <person name="Skirmuntt E.C."/>
            <person name="Katzourakis A."/>
            <person name="Burkitt-Gray L."/>
            <person name="Ray D.A."/>
            <person name="Sullivan K.A.M."/>
            <person name="Roscito J.G."/>
            <person name="Kirilenko B.M."/>
            <person name="Davalos L.M."/>
            <person name="Corthals A.P."/>
            <person name="Power M.L."/>
            <person name="Jones G."/>
            <person name="Ransome R.D."/>
            <person name="Dechmann D.K.N."/>
            <person name="Locatelli A.G."/>
            <person name="Puechmaille S.J."/>
            <person name="Fedrigo O."/>
            <person name="Jarvis E.D."/>
            <person name="Hiller M."/>
            <person name="Vernes S.C."/>
            <person name="Myers E.W."/>
            <person name="Teeling E.C."/>
        </authorList>
    </citation>
    <scope>NUCLEOTIDE SEQUENCE [LARGE SCALE GENOMIC DNA]</scope>
    <source>
        <strain evidence="19">Bat1K_MPI-CBG_1</strain>
    </source>
</reference>
<keyword evidence="8" id="KW-0805">Transcription regulation</keyword>
<evidence type="ECO:0000256" key="4">
    <source>
        <dbReference type="ARBA" id="ARBA00022499"/>
    </source>
</evidence>
<dbReference type="SMART" id="SM00251">
    <property type="entry name" value="SAM_PNT"/>
    <property type="match status" value="1"/>
</dbReference>
<comment type="subcellular location">
    <subcellularLocation>
        <location evidence="1 15">Nucleus</location>
    </subcellularLocation>
</comment>
<dbReference type="PANTHER" id="PTHR11849">
    <property type="entry name" value="ETS"/>
    <property type="match status" value="1"/>
</dbReference>
<evidence type="ECO:0000256" key="8">
    <source>
        <dbReference type="ARBA" id="ARBA00023015"/>
    </source>
</evidence>
<dbReference type="GO" id="GO:0005634">
    <property type="term" value="C:nucleus"/>
    <property type="evidence" value="ECO:0007669"/>
    <property type="project" value="UniProtKB-SubCell"/>
</dbReference>
<evidence type="ECO:0000256" key="1">
    <source>
        <dbReference type="ARBA" id="ARBA00004123"/>
    </source>
</evidence>
<evidence type="ECO:0000256" key="9">
    <source>
        <dbReference type="ARBA" id="ARBA00023125"/>
    </source>
</evidence>
<dbReference type="CDD" id="cd08535">
    <property type="entry name" value="SAM_PNT-Tel_Yan"/>
    <property type="match status" value="1"/>
</dbReference>
<dbReference type="InterPro" id="IPR036390">
    <property type="entry name" value="WH_DNA-bd_sf"/>
</dbReference>
<dbReference type="PRINTS" id="PR00454">
    <property type="entry name" value="ETSDOMAIN"/>
</dbReference>
<keyword evidence="6" id="KW-0832">Ubl conjugation</keyword>
<evidence type="ECO:0000256" key="7">
    <source>
        <dbReference type="ARBA" id="ARBA00022990"/>
    </source>
</evidence>
<dbReference type="InterPro" id="IPR003118">
    <property type="entry name" value="Pointed_dom"/>
</dbReference>
<dbReference type="SMART" id="SM00413">
    <property type="entry name" value="ETS"/>
    <property type="match status" value="1"/>
</dbReference>
<dbReference type="Gene3D" id="1.10.150.50">
    <property type="entry name" value="Transcription Factor, Ets-1"/>
    <property type="match status" value="1"/>
</dbReference>
<gene>
    <name evidence="19" type="ORF">HJG60_004633</name>
</gene>
<dbReference type="InterPro" id="IPR013761">
    <property type="entry name" value="SAM/pointed_sf"/>
</dbReference>
<evidence type="ECO:0000256" key="6">
    <source>
        <dbReference type="ARBA" id="ARBA00022843"/>
    </source>
</evidence>
<dbReference type="Pfam" id="PF02198">
    <property type="entry name" value="SAM_PNT"/>
    <property type="match status" value="1"/>
</dbReference>
<evidence type="ECO:0000256" key="16">
    <source>
        <dbReference type="SAM" id="MobiDB-lite"/>
    </source>
</evidence>
<evidence type="ECO:0000256" key="10">
    <source>
        <dbReference type="ARBA" id="ARBA00023163"/>
    </source>
</evidence>
<dbReference type="SUPFAM" id="SSF47769">
    <property type="entry name" value="SAM/Pointed domain"/>
    <property type="match status" value="1"/>
</dbReference>
<comment type="caution">
    <text evidence="19">The sequence shown here is derived from an EMBL/GenBank/DDBJ whole genome shotgun (WGS) entry which is preliminary data.</text>
</comment>
<evidence type="ECO:0000256" key="12">
    <source>
        <dbReference type="ARBA" id="ARBA00055208"/>
    </source>
</evidence>
<keyword evidence="11 15" id="KW-0539">Nucleus</keyword>
<dbReference type="PROSITE" id="PS50061">
    <property type="entry name" value="ETS_DOMAIN_3"/>
    <property type="match status" value="1"/>
</dbReference>
<evidence type="ECO:0000259" key="18">
    <source>
        <dbReference type="PROSITE" id="PS51433"/>
    </source>
</evidence>
<dbReference type="Pfam" id="PF00178">
    <property type="entry name" value="Ets"/>
    <property type="match status" value="1"/>
</dbReference>
<evidence type="ECO:0000256" key="2">
    <source>
        <dbReference type="ARBA" id="ARBA00005562"/>
    </source>
</evidence>
<evidence type="ECO:0000256" key="15">
    <source>
        <dbReference type="RuleBase" id="RU004019"/>
    </source>
</evidence>
<proteinExistence type="inferred from homology"/>
<evidence type="ECO:0000256" key="13">
    <source>
        <dbReference type="ARBA" id="ARBA00063414"/>
    </source>
</evidence>
<dbReference type="FunFam" id="1.10.150.50:FF:000030">
    <property type="entry name" value="transcription factor ETV6"/>
    <property type="match status" value="1"/>
</dbReference>
<feature type="domain" description="ETS" evidence="17">
    <location>
        <begin position="147"/>
        <end position="228"/>
    </location>
</feature>
<feature type="domain" description="PNT" evidence="18">
    <location>
        <begin position="33"/>
        <end position="117"/>
    </location>
</feature>
<keyword evidence="7" id="KW-0007">Acetylation</keyword>
<dbReference type="Gene3D" id="1.10.10.10">
    <property type="entry name" value="Winged helix-like DNA-binding domain superfamily/Winged helix DNA-binding domain"/>
    <property type="match status" value="1"/>
</dbReference>
<feature type="region of interest" description="Disordered" evidence="16">
    <location>
        <begin position="1"/>
        <end position="23"/>
    </location>
</feature>
<accession>A0A834EGN6</accession>
<dbReference type="GO" id="GO:0000981">
    <property type="term" value="F:DNA-binding transcription factor activity, RNA polymerase II-specific"/>
    <property type="evidence" value="ECO:0007669"/>
    <property type="project" value="UniProtKB-ARBA"/>
</dbReference>
<evidence type="ECO:0000256" key="3">
    <source>
        <dbReference type="ARBA" id="ARBA00022491"/>
    </source>
</evidence>
<dbReference type="PANTHER" id="PTHR11849:SF77">
    <property type="entry name" value="TRANSCRIPTION FACTOR ETV7"/>
    <property type="match status" value="1"/>
</dbReference>
<dbReference type="AlphaFoldDB" id="A0A834EGN6"/>
<dbReference type="PROSITE" id="PS00346">
    <property type="entry name" value="ETS_DOMAIN_2"/>
    <property type="match status" value="1"/>
</dbReference>
<feature type="region of interest" description="Disordered" evidence="16">
    <location>
        <begin position="238"/>
        <end position="264"/>
    </location>
</feature>
<comment type="subunit">
    <text evidence="13">Can form homodimers or heterodimers with TEL2 or FLI1. Interacts with L3MBTL1 and HDAC9.</text>
</comment>
<dbReference type="GO" id="GO:0000977">
    <property type="term" value="F:RNA polymerase II transcription regulatory region sequence-specific DNA binding"/>
    <property type="evidence" value="ECO:0007669"/>
    <property type="project" value="UniProtKB-ARBA"/>
</dbReference>
<dbReference type="Proteomes" id="UP000664940">
    <property type="component" value="Unassembled WGS sequence"/>
</dbReference>
<dbReference type="InterPro" id="IPR036388">
    <property type="entry name" value="WH-like_DNA-bd_sf"/>
</dbReference>
<feature type="compositionally biased region" description="Basic and acidic residues" evidence="16">
    <location>
        <begin position="249"/>
        <end position="264"/>
    </location>
</feature>
<protein>
    <recommendedName>
        <fullName evidence="14">Transcription factor ETV6</fullName>
    </recommendedName>
</protein>